<proteinExistence type="inferred from homology"/>
<dbReference type="Proteomes" id="UP000807306">
    <property type="component" value="Unassembled WGS sequence"/>
</dbReference>
<evidence type="ECO:0000256" key="1">
    <source>
        <dbReference type="ARBA" id="ARBA00004685"/>
    </source>
</evidence>
<feature type="non-terminal residue" evidence="3">
    <location>
        <position position="165"/>
    </location>
</feature>
<evidence type="ECO:0000313" key="3">
    <source>
        <dbReference type="EMBL" id="KAF9523975.1"/>
    </source>
</evidence>
<dbReference type="EMBL" id="MU157907">
    <property type="protein sequence ID" value="KAF9523975.1"/>
    <property type="molecule type" value="Genomic_DNA"/>
</dbReference>
<evidence type="ECO:0008006" key="5">
    <source>
        <dbReference type="Google" id="ProtNLM"/>
    </source>
</evidence>
<comment type="caution">
    <text evidence="3">The sequence shown here is derived from an EMBL/GenBank/DDBJ whole genome shotgun (WGS) entry which is preliminary data.</text>
</comment>
<dbReference type="AlphaFoldDB" id="A0A9P6E7M3"/>
<name>A0A9P6E7M3_9AGAR</name>
<gene>
    <name evidence="3" type="ORF">CPB83DRAFT_727462</name>
</gene>
<dbReference type="InterPro" id="IPR021765">
    <property type="entry name" value="UstYa-like"/>
</dbReference>
<feature type="non-terminal residue" evidence="3">
    <location>
        <position position="1"/>
    </location>
</feature>
<protein>
    <recommendedName>
        <fullName evidence="5">Tat pathway signal sequence</fullName>
    </recommendedName>
</protein>
<sequence length="165" mass="18661">APAQHVIEPQNVVFKGGFVKPTIYQGPSSPESDKAWQDLYSFGISRIPKSSAAQLVNKTVPIPGDTDHYVVGLDVFHQLHCLNMLRLHVFSPNATMHNTDDPLQGTVHLSHCIDSLRQSIMCSVDITPIPWVWDFKDKVARPVADIQHTCRNFEKVREWAKEKHL</sequence>
<dbReference type="GO" id="GO:0043386">
    <property type="term" value="P:mycotoxin biosynthetic process"/>
    <property type="evidence" value="ECO:0007669"/>
    <property type="project" value="InterPro"/>
</dbReference>
<dbReference type="Pfam" id="PF11807">
    <property type="entry name" value="UstYa"/>
    <property type="match status" value="1"/>
</dbReference>
<dbReference type="OrthoDB" id="3687641at2759"/>
<dbReference type="PANTHER" id="PTHR33365">
    <property type="entry name" value="YALI0B05434P"/>
    <property type="match status" value="1"/>
</dbReference>
<comment type="similarity">
    <text evidence="2">Belongs to the ustYa family.</text>
</comment>
<accession>A0A9P6E7M3</accession>
<comment type="pathway">
    <text evidence="1">Mycotoxin biosynthesis.</text>
</comment>
<organism evidence="3 4">
    <name type="scientific">Crepidotus variabilis</name>
    <dbReference type="NCBI Taxonomy" id="179855"/>
    <lineage>
        <taxon>Eukaryota</taxon>
        <taxon>Fungi</taxon>
        <taxon>Dikarya</taxon>
        <taxon>Basidiomycota</taxon>
        <taxon>Agaricomycotina</taxon>
        <taxon>Agaricomycetes</taxon>
        <taxon>Agaricomycetidae</taxon>
        <taxon>Agaricales</taxon>
        <taxon>Agaricineae</taxon>
        <taxon>Crepidotaceae</taxon>
        <taxon>Crepidotus</taxon>
    </lineage>
</organism>
<evidence type="ECO:0000256" key="2">
    <source>
        <dbReference type="ARBA" id="ARBA00035112"/>
    </source>
</evidence>
<evidence type="ECO:0000313" key="4">
    <source>
        <dbReference type="Proteomes" id="UP000807306"/>
    </source>
</evidence>
<keyword evidence="4" id="KW-1185">Reference proteome</keyword>
<dbReference type="PANTHER" id="PTHR33365:SF4">
    <property type="entry name" value="CYCLOCHLOROTINE BIOSYNTHESIS PROTEIN O"/>
    <property type="match status" value="1"/>
</dbReference>
<reference evidence="3" key="1">
    <citation type="submission" date="2020-11" db="EMBL/GenBank/DDBJ databases">
        <authorList>
            <consortium name="DOE Joint Genome Institute"/>
            <person name="Ahrendt S."/>
            <person name="Riley R."/>
            <person name="Andreopoulos W."/>
            <person name="Labutti K."/>
            <person name="Pangilinan J."/>
            <person name="Ruiz-Duenas F.J."/>
            <person name="Barrasa J.M."/>
            <person name="Sanchez-Garcia M."/>
            <person name="Camarero S."/>
            <person name="Miyauchi S."/>
            <person name="Serrano A."/>
            <person name="Linde D."/>
            <person name="Babiker R."/>
            <person name="Drula E."/>
            <person name="Ayuso-Fernandez I."/>
            <person name="Pacheco R."/>
            <person name="Padilla G."/>
            <person name="Ferreira P."/>
            <person name="Barriuso J."/>
            <person name="Kellner H."/>
            <person name="Castanera R."/>
            <person name="Alfaro M."/>
            <person name="Ramirez L."/>
            <person name="Pisabarro A.G."/>
            <person name="Kuo A."/>
            <person name="Tritt A."/>
            <person name="Lipzen A."/>
            <person name="He G."/>
            <person name="Yan M."/>
            <person name="Ng V."/>
            <person name="Cullen D."/>
            <person name="Martin F."/>
            <person name="Rosso M.-N."/>
            <person name="Henrissat B."/>
            <person name="Hibbett D."/>
            <person name="Martinez A.T."/>
            <person name="Grigoriev I.V."/>
        </authorList>
    </citation>
    <scope>NUCLEOTIDE SEQUENCE</scope>
    <source>
        <strain evidence="3">CBS 506.95</strain>
    </source>
</reference>